<accession>A0AA43THF7</accession>
<dbReference type="EMBL" id="JAQSDF010000007">
    <property type="protein sequence ID" value="MDI1230274.1"/>
    <property type="molecule type" value="Genomic_DNA"/>
</dbReference>
<organism evidence="1 2">
    <name type="scientific">Candidatus Methylobacter titanis</name>
    <dbReference type="NCBI Taxonomy" id="3053457"/>
    <lineage>
        <taxon>Bacteria</taxon>
        <taxon>Pseudomonadati</taxon>
        <taxon>Pseudomonadota</taxon>
        <taxon>Gammaproteobacteria</taxon>
        <taxon>Methylococcales</taxon>
        <taxon>Methylococcaceae</taxon>
        <taxon>Methylobacter</taxon>
    </lineage>
</organism>
<dbReference type="Proteomes" id="UP001160519">
    <property type="component" value="Unassembled WGS sequence"/>
</dbReference>
<reference evidence="1" key="1">
    <citation type="submission" date="2023-01" db="EMBL/GenBank/DDBJ databases">
        <title>Biogeochemical cycle of methane in antarctic sediments.</title>
        <authorList>
            <person name="Roldan D.M."/>
            <person name="Menes R.J."/>
        </authorList>
    </citation>
    <scope>NUCLEOTIDE SEQUENCE [LARGE SCALE GENOMIC DNA]</scope>
    <source>
        <strain evidence="1">K-2018 MAG008</strain>
    </source>
</reference>
<gene>
    <name evidence="1" type="ORF">PSU93_03880</name>
</gene>
<keyword evidence="2" id="KW-1185">Reference proteome</keyword>
<dbReference type="AlphaFoldDB" id="A0AA43THF7"/>
<comment type="caution">
    <text evidence="1">The sequence shown here is derived from an EMBL/GenBank/DDBJ whole genome shotgun (WGS) entry which is preliminary data.</text>
</comment>
<proteinExistence type="predicted"/>
<sequence length="71" mass="7869">MTAKTENAAAQAKLKYAEELDVLLTKQHEATEKMNELTEASGNAWETVKESADKIWDELRVGLADAASKFK</sequence>
<evidence type="ECO:0000313" key="1">
    <source>
        <dbReference type="EMBL" id="MDI1230274.1"/>
    </source>
</evidence>
<evidence type="ECO:0008006" key="3">
    <source>
        <dbReference type="Google" id="ProtNLM"/>
    </source>
</evidence>
<protein>
    <recommendedName>
        <fullName evidence="3">Coiled coil domain-containing protein</fullName>
    </recommendedName>
</protein>
<name>A0AA43THF7_9GAMM</name>
<evidence type="ECO:0000313" key="2">
    <source>
        <dbReference type="Proteomes" id="UP001160519"/>
    </source>
</evidence>